<reference evidence="5 6" key="1">
    <citation type="journal article" date="2004" name="Syst. Appl. Microbiol.">
        <title>Cryptoendolithic actinomycetes from antarctic sandstone rock samples: Micromonospora endolithica sp. nov. and two isolates related to Micromonospora coerulea Jensen 1932.</title>
        <authorList>
            <person name="Hirsch P."/>
            <person name="Mevs U."/>
            <person name="Kroppenstedt R.M."/>
            <person name="Schumann P."/>
            <person name="Stackebrandt E."/>
        </authorList>
    </citation>
    <scope>NUCLEOTIDE SEQUENCE [LARGE SCALE GENOMIC DNA]</scope>
    <source>
        <strain evidence="5 6">JCM 12677</strain>
    </source>
</reference>
<dbReference type="SUPFAM" id="SSF51735">
    <property type="entry name" value="NAD(P)-binding Rossmann-fold domains"/>
    <property type="match status" value="1"/>
</dbReference>
<dbReference type="GO" id="GO:0016491">
    <property type="term" value="F:oxidoreductase activity"/>
    <property type="evidence" value="ECO:0007669"/>
    <property type="project" value="UniProtKB-KW"/>
</dbReference>
<evidence type="ECO:0000256" key="1">
    <source>
        <dbReference type="ARBA" id="ARBA00010928"/>
    </source>
</evidence>
<dbReference type="EMBL" id="RBAK01000006">
    <property type="protein sequence ID" value="RKN45409.1"/>
    <property type="molecule type" value="Genomic_DNA"/>
</dbReference>
<organism evidence="5 6">
    <name type="scientific">Micromonospora endolithica</name>
    <dbReference type="NCBI Taxonomy" id="230091"/>
    <lineage>
        <taxon>Bacteria</taxon>
        <taxon>Bacillati</taxon>
        <taxon>Actinomycetota</taxon>
        <taxon>Actinomycetes</taxon>
        <taxon>Micromonosporales</taxon>
        <taxon>Micromonosporaceae</taxon>
        <taxon>Micromonospora</taxon>
    </lineage>
</organism>
<dbReference type="AlphaFoldDB" id="A0A3A9ZBA7"/>
<evidence type="ECO:0000313" key="5">
    <source>
        <dbReference type="EMBL" id="RKN45409.1"/>
    </source>
</evidence>
<dbReference type="InterPro" id="IPR036291">
    <property type="entry name" value="NAD(P)-bd_dom_sf"/>
</dbReference>
<dbReference type="RefSeq" id="WP_120729473.1">
    <property type="nucleotide sequence ID" value="NZ_RBAK01000006.1"/>
</dbReference>
<comment type="caution">
    <text evidence="5">The sequence shown here is derived from an EMBL/GenBank/DDBJ whole genome shotgun (WGS) entry which is preliminary data.</text>
</comment>
<name>A0A3A9ZBA7_9ACTN</name>
<dbReference type="SUPFAM" id="SSF55347">
    <property type="entry name" value="Glyceraldehyde-3-phosphate dehydrogenase-like, C-terminal domain"/>
    <property type="match status" value="1"/>
</dbReference>
<feature type="domain" description="GFO/IDH/MocA-like oxidoreductase" evidence="4">
    <location>
        <begin position="138"/>
        <end position="258"/>
    </location>
</feature>
<dbReference type="Pfam" id="PF22725">
    <property type="entry name" value="GFO_IDH_MocA_C3"/>
    <property type="match status" value="1"/>
</dbReference>
<dbReference type="GO" id="GO:0000166">
    <property type="term" value="F:nucleotide binding"/>
    <property type="evidence" value="ECO:0007669"/>
    <property type="project" value="InterPro"/>
</dbReference>
<dbReference type="Gene3D" id="3.30.360.10">
    <property type="entry name" value="Dihydrodipicolinate Reductase, domain 2"/>
    <property type="match status" value="1"/>
</dbReference>
<accession>A0A3A9ZBA7</accession>
<comment type="similarity">
    <text evidence="1">Belongs to the Gfo/Idh/MocA family.</text>
</comment>
<evidence type="ECO:0000256" key="2">
    <source>
        <dbReference type="ARBA" id="ARBA00023002"/>
    </source>
</evidence>
<dbReference type="PANTHER" id="PTHR43708:SF5">
    <property type="entry name" value="CONSERVED EXPRESSED OXIDOREDUCTASE (EUROFUNG)-RELATED"/>
    <property type="match status" value="1"/>
</dbReference>
<proteinExistence type="inferred from homology"/>
<sequence length="362" mass="38539">MVGTARGALRVGLLGYGVAGRVFHAPLIAATPGLRLHAVVTRDPERRLQVRREHPDARLVDDPDLLWRLPDALDLVVVATPNRNHVPAARAAIAVGLPVVVDKPLAATAAEGRDLVAEAARRGVPLTVFQNRRLDGDFLTARRLVDEGALGTVTRFESRFERWRPEIKPGWRESGTPDQAGGVLYDLGAHLIDQAVQLFGPVASVYAEVDRRRPDAQVDDDAFVALTHTGGVRSHLWMSAVAAQVGPRLRILGSRAAYTSWGLDPQEAALRDGGRPGAAGWGAVPPERYGLLGSDDDARPVPTEPGRYQSFYAQVAAALRDGGPLPVDPRDAVDTVGLIELAHRAAAEGVALPVPPGAADAG</sequence>
<dbReference type="Gene3D" id="3.40.50.720">
    <property type="entry name" value="NAD(P)-binding Rossmann-like Domain"/>
    <property type="match status" value="1"/>
</dbReference>
<feature type="domain" description="Gfo/Idh/MocA-like oxidoreductase N-terminal" evidence="3">
    <location>
        <begin position="9"/>
        <end position="128"/>
    </location>
</feature>
<dbReference type="OrthoDB" id="256869at2"/>
<dbReference type="Pfam" id="PF01408">
    <property type="entry name" value="GFO_IDH_MocA"/>
    <property type="match status" value="1"/>
</dbReference>
<evidence type="ECO:0000259" key="4">
    <source>
        <dbReference type="Pfam" id="PF22725"/>
    </source>
</evidence>
<evidence type="ECO:0000313" key="6">
    <source>
        <dbReference type="Proteomes" id="UP000281726"/>
    </source>
</evidence>
<gene>
    <name evidence="5" type="ORF">D7223_17555</name>
</gene>
<dbReference type="Proteomes" id="UP000281726">
    <property type="component" value="Unassembled WGS sequence"/>
</dbReference>
<dbReference type="InterPro" id="IPR000683">
    <property type="entry name" value="Gfo/Idh/MocA-like_OxRdtase_N"/>
</dbReference>
<dbReference type="InterPro" id="IPR051317">
    <property type="entry name" value="Gfo/Idh/MocA_oxidoreduct"/>
</dbReference>
<dbReference type="PANTHER" id="PTHR43708">
    <property type="entry name" value="CONSERVED EXPRESSED OXIDOREDUCTASE (EUROFUNG)"/>
    <property type="match status" value="1"/>
</dbReference>
<evidence type="ECO:0000259" key="3">
    <source>
        <dbReference type="Pfam" id="PF01408"/>
    </source>
</evidence>
<keyword evidence="2" id="KW-0560">Oxidoreductase</keyword>
<protein>
    <submittedName>
        <fullName evidence="5">Oxidoreductase</fullName>
    </submittedName>
</protein>
<keyword evidence="6" id="KW-1185">Reference proteome</keyword>
<dbReference type="InterPro" id="IPR055170">
    <property type="entry name" value="GFO_IDH_MocA-like_dom"/>
</dbReference>